<keyword evidence="1" id="KW-1133">Transmembrane helix</keyword>
<feature type="chain" id="PRO_5011538028" description="Urease accessory protein UreH-like transmembrane domain-containing protein" evidence="2">
    <location>
        <begin position="23"/>
        <end position="245"/>
    </location>
</feature>
<dbReference type="PANTHER" id="PTHR42208:SF1">
    <property type="entry name" value="HEAVY METAL TRANSPORTER"/>
    <property type="match status" value="1"/>
</dbReference>
<dbReference type="OrthoDB" id="9155091at2"/>
<protein>
    <recommendedName>
        <fullName evidence="3">Urease accessory protein UreH-like transmembrane domain-containing protein</fullName>
    </recommendedName>
</protein>
<gene>
    <name evidence="4" type="ORF">SAMN04489711_111154</name>
</gene>
<dbReference type="Proteomes" id="UP000199119">
    <property type="component" value="Unassembled WGS sequence"/>
</dbReference>
<feature type="transmembrane region" description="Helical" evidence="1">
    <location>
        <begin position="63"/>
        <end position="84"/>
    </location>
</feature>
<name>A0A1I2FQP5_9BURK</name>
<dbReference type="AlphaFoldDB" id="A0A1I2FQP5"/>
<accession>A0A1I2FQP5</accession>
<sequence length="245" mass="25340">MLAATAWTALAMGLLGGPHCLAMCAAPCGAITRSPLPAHVAVAAPAGEQVLRRLERPSLARTALFHAGRIAGYAAAGALAALAMDRLAWLTQQTSALKPAWTLLHVAVLAWGLLMMLQARQPAWIERAGRGAWRQVAPVIARPGGALAAGSAWALMPCGLLYSALLVAALSGSVAAGAATMALFGLGGTVWLLAGPWAWGRLRSRLDRARGGWGTRLAGLLLCGVAAWALWLDLSHSAPGLWCLP</sequence>
<feature type="signal peptide" evidence="2">
    <location>
        <begin position="1"/>
        <end position="22"/>
    </location>
</feature>
<dbReference type="Pfam" id="PF13386">
    <property type="entry name" value="DsbD_2"/>
    <property type="match status" value="1"/>
</dbReference>
<reference evidence="5" key="1">
    <citation type="submission" date="2016-10" db="EMBL/GenBank/DDBJ databases">
        <authorList>
            <person name="Varghese N."/>
            <person name="Submissions S."/>
        </authorList>
    </citation>
    <scope>NUCLEOTIDE SEQUENCE [LARGE SCALE GENOMIC DNA]</scope>
    <source>
        <strain evidence="5">DSM 27981</strain>
    </source>
</reference>
<evidence type="ECO:0000313" key="4">
    <source>
        <dbReference type="EMBL" id="SFF07333.1"/>
    </source>
</evidence>
<organism evidence="4 5">
    <name type="scientific">Paracidovorax wautersii</name>
    <dbReference type="NCBI Taxonomy" id="1177982"/>
    <lineage>
        <taxon>Bacteria</taxon>
        <taxon>Pseudomonadati</taxon>
        <taxon>Pseudomonadota</taxon>
        <taxon>Betaproteobacteria</taxon>
        <taxon>Burkholderiales</taxon>
        <taxon>Comamonadaceae</taxon>
        <taxon>Paracidovorax</taxon>
    </lineage>
</organism>
<keyword evidence="1" id="KW-0812">Transmembrane</keyword>
<dbReference type="STRING" id="1177982.SAMN04489711_111154"/>
<evidence type="ECO:0000256" key="2">
    <source>
        <dbReference type="SAM" id="SignalP"/>
    </source>
</evidence>
<feature type="transmembrane region" description="Helical" evidence="1">
    <location>
        <begin position="96"/>
        <end position="117"/>
    </location>
</feature>
<keyword evidence="1" id="KW-0472">Membrane</keyword>
<evidence type="ECO:0000313" key="5">
    <source>
        <dbReference type="Proteomes" id="UP000199119"/>
    </source>
</evidence>
<feature type="domain" description="Urease accessory protein UreH-like transmembrane" evidence="3">
    <location>
        <begin position="8"/>
        <end position="225"/>
    </location>
</feature>
<dbReference type="RefSeq" id="WP_092940386.1">
    <property type="nucleotide sequence ID" value="NZ_FONX01000011.1"/>
</dbReference>
<keyword evidence="2" id="KW-0732">Signal</keyword>
<evidence type="ECO:0000259" key="3">
    <source>
        <dbReference type="Pfam" id="PF13386"/>
    </source>
</evidence>
<keyword evidence="5" id="KW-1185">Reference proteome</keyword>
<proteinExistence type="predicted"/>
<dbReference type="EMBL" id="FONX01000011">
    <property type="protein sequence ID" value="SFF07333.1"/>
    <property type="molecule type" value="Genomic_DNA"/>
</dbReference>
<feature type="transmembrane region" description="Helical" evidence="1">
    <location>
        <begin position="160"/>
        <end position="193"/>
    </location>
</feature>
<evidence type="ECO:0000256" key="1">
    <source>
        <dbReference type="SAM" id="Phobius"/>
    </source>
</evidence>
<dbReference type="InterPro" id="IPR039447">
    <property type="entry name" value="UreH-like_TM_dom"/>
</dbReference>
<feature type="transmembrane region" description="Helical" evidence="1">
    <location>
        <begin position="213"/>
        <end position="232"/>
    </location>
</feature>
<dbReference type="PANTHER" id="PTHR42208">
    <property type="entry name" value="HEAVY METAL TRANSPORTER-RELATED"/>
    <property type="match status" value="1"/>
</dbReference>